<evidence type="ECO:0000313" key="3">
    <source>
        <dbReference type="Proteomes" id="UP000595703"/>
    </source>
</evidence>
<reference evidence="2 3" key="3">
    <citation type="journal article" date="2011" name="Nat. Chem. Biol.">
        <title>Reveromycin A biosynthesis uses RevG and RevJ for stereospecific spiroacetal formation.</title>
        <authorList>
            <person name="Takahashi S."/>
            <person name="Toyoda A."/>
            <person name="Sekiyama Y."/>
            <person name="Takagi H."/>
            <person name="Nogawa T."/>
            <person name="Uramoto M."/>
            <person name="Suzuki R."/>
            <person name="Koshino H."/>
            <person name="Kumano T."/>
            <person name="Panthee S."/>
            <person name="Dairi T."/>
            <person name="Ishikawa J."/>
            <person name="Ikeda H."/>
            <person name="Sakaki Y."/>
            <person name="Osada H."/>
        </authorList>
    </citation>
    <scope>NUCLEOTIDE SEQUENCE [LARGE SCALE GENOMIC DNA]</scope>
    <source>
        <strain evidence="2 3">SN-593</strain>
    </source>
</reference>
<sequence>MNRHTRTGSLAATGAVTLLLTLTTACGVAHKGDVQPDAVEKQAHTFTTQTLDALRSTIGAPTTTTYENKWTKCATETPGQHRFEYVYAVTIPVPTSKAKPALAAARADFTRRGYTLAYVPNPSSGAGATPPKTKWIINLNVRTTSFLLYVDSDCVFTRHDPKTTS</sequence>
<evidence type="ECO:0008006" key="4">
    <source>
        <dbReference type="Google" id="ProtNLM"/>
    </source>
</evidence>
<gene>
    <name evidence="2" type="ORF">RVR_4054</name>
</gene>
<dbReference type="Proteomes" id="UP000595703">
    <property type="component" value="Chromosome"/>
</dbReference>
<proteinExistence type="predicted"/>
<feature type="chain" id="PRO_5038482505" description="Lipoprotein" evidence="1">
    <location>
        <begin position="32"/>
        <end position="165"/>
    </location>
</feature>
<dbReference type="PROSITE" id="PS51257">
    <property type="entry name" value="PROKAR_LIPOPROTEIN"/>
    <property type="match status" value="1"/>
</dbReference>
<accession>A0A7U3USW9</accession>
<keyword evidence="3" id="KW-1185">Reference proteome</keyword>
<keyword evidence="1" id="KW-0732">Signal</keyword>
<evidence type="ECO:0000313" key="2">
    <source>
        <dbReference type="EMBL" id="BBA98028.1"/>
    </source>
</evidence>
<reference evidence="2 3" key="4">
    <citation type="journal article" date="2020" name="Sci. Rep.">
        <title>beta-carboline chemical signals induce reveromycin production through a LuxR family regulator in Streptomyces sp. SN-593.</title>
        <authorList>
            <person name="Panthee S."/>
            <person name="Kito N."/>
            <person name="Hayashi T."/>
            <person name="Shimizu T."/>
            <person name="Ishikawa J."/>
            <person name="Hamamoto H."/>
            <person name="Osada H."/>
            <person name="Takahashi S."/>
        </authorList>
    </citation>
    <scope>NUCLEOTIDE SEQUENCE [LARGE SCALE GENOMIC DNA]</scope>
    <source>
        <strain evidence="2 3">SN-593</strain>
    </source>
</reference>
<reference evidence="2 3" key="1">
    <citation type="journal article" date="2010" name="J. Bacteriol.">
        <title>Biochemical characterization of a novel indole prenyltransferase from Streptomyces sp. SN-593.</title>
        <authorList>
            <person name="Takahashi S."/>
            <person name="Takagi H."/>
            <person name="Toyoda A."/>
            <person name="Uramoto M."/>
            <person name="Nogawa T."/>
            <person name="Ueki M."/>
            <person name="Sakaki Y."/>
            <person name="Osada H."/>
        </authorList>
    </citation>
    <scope>NUCLEOTIDE SEQUENCE [LARGE SCALE GENOMIC DNA]</scope>
    <source>
        <strain evidence="2 3">SN-593</strain>
    </source>
</reference>
<dbReference type="KEGG" id="arev:RVR_4054"/>
<name>A0A7U3USW9_9ACTN</name>
<dbReference type="RefSeq" id="WP_202234235.1">
    <property type="nucleotide sequence ID" value="NZ_AP018365.1"/>
</dbReference>
<evidence type="ECO:0000256" key="1">
    <source>
        <dbReference type="SAM" id="SignalP"/>
    </source>
</evidence>
<dbReference type="AlphaFoldDB" id="A0A7U3USW9"/>
<dbReference type="EMBL" id="AP018365">
    <property type="protein sequence ID" value="BBA98028.1"/>
    <property type="molecule type" value="Genomic_DNA"/>
</dbReference>
<organism evidence="2 3">
    <name type="scientific">Actinacidiphila reveromycinica</name>
    <dbReference type="NCBI Taxonomy" id="659352"/>
    <lineage>
        <taxon>Bacteria</taxon>
        <taxon>Bacillati</taxon>
        <taxon>Actinomycetota</taxon>
        <taxon>Actinomycetes</taxon>
        <taxon>Kitasatosporales</taxon>
        <taxon>Streptomycetaceae</taxon>
        <taxon>Actinacidiphila</taxon>
    </lineage>
</organism>
<protein>
    <recommendedName>
        <fullName evidence="4">Lipoprotein</fullName>
    </recommendedName>
</protein>
<reference evidence="2 3" key="2">
    <citation type="journal article" date="2011" name="J. Antibiot.">
        <title>Furaquinocins I and J: novel polyketide isoprenoid hybrid compounds from Streptomyces reveromyceticus SN-593.</title>
        <authorList>
            <person name="Panthee S."/>
            <person name="Takahashi S."/>
            <person name="Takagi H."/>
            <person name="Nogawa T."/>
            <person name="Oowada E."/>
            <person name="Uramoto M."/>
            <person name="Osada H."/>
        </authorList>
    </citation>
    <scope>NUCLEOTIDE SEQUENCE [LARGE SCALE GENOMIC DNA]</scope>
    <source>
        <strain evidence="2 3">SN-593</strain>
    </source>
</reference>
<feature type="signal peptide" evidence="1">
    <location>
        <begin position="1"/>
        <end position="31"/>
    </location>
</feature>